<dbReference type="AlphaFoldDB" id="A0A9D9DYY5"/>
<reference evidence="1" key="1">
    <citation type="submission" date="2020-10" db="EMBL/GenBank/DDBJ databases">
        <authorList>
            <person name="Gilroy R."/>
        </authorList>
    </citation>
    <scope>NUCLEOTIDE SEQUENCE</scope>
    <source>
        <strain evidence="1">7293</strain>
    </source>
</reference>
<evidence type="ECO:0000313" key="2">
    <source>
        <dbReference type="Proteomes" id="UP000823615"/>
    </source>
</evidence>
<protein>
    <submittedName>
        <fullName evidence="1">Selenium-dependent hydroxylase accessory protein YqeC</fullName>
    </submittedName>
</protein>
<dbReference type="NCBIfam" id="TIGR03172">
    <property type="entry name" value="selenium cofactor biosynthesis protein YqeC"/>
    <property type="match status" value="1"/>
</dbReference>
<gene>
    <name evidence="1" type="primary">yqeC</name>
    <name evidence="1" type="ORF">IAA97_06355</name>
</gene>
<organism evidence="1 2">
    <name type="scientific">Candidatus Ornithospirochaeta stercoripullorum</name>
    <dbReference type="NCBI Taxonomy" id="2840899"/>
    <lineage>
        <taxon>Bacteria</taxon>
        <taxon>Pseudomonadati</taxon>
        <taxon>Spirochaetota</taxon>
        <taxon>Spirochaetia</taxon>
        <taxon>Spirochaetales</taxon>
        <taxon>Spirochaetaceae</taxon>
        <taxon>Spirochaetaceae incertae sedis</taxon>
        <taxon>Candidatus Ornithospirochaeta</taxon>
    </lineage>
</organism>
<name>A0A9D9DYY5_9SPIO</name>
<dbReference type="Proteomes" id="UP000823615">
    <property type="component" value="Unassembled WGS sequence"/>
</dbReference>
<dbReference type="Pfam" id="PF19842">
    <property type="entry name" value="YqeC"/>
    <property type="match status" value="1"/>
</dbReference>
<reference evidence="1" key="2">
    <citation type="journal article" date="2021" name="PeerJ">
        <title>Extensive microbial diversity within the chicken gut microbiome revealed by metagenomics and culture.</title>
        <authorList>
            <person name="Gilroy R."/>
            <person name="Ravi A."/>
            <person name="Getino M."/>
            <person name="Pursley I."/>
            <person name="Horton D.L."/>
            <person name="Alikhan N.F."/>
            <person name="Baker D."/>
            <person name="Gharbi K."/>
            <person name="Hall N."/>
            <person name="Watson M."/>
            <person name="Adriaenssens E.M."/>
            <person name="Foster-Nyarko E."/>
            <person name="Jarju S."/>
            <person name="Secka A."/>
            <person name="Antonio M."/>
            <person name="Oren A."/>
            <person name="Chaudhuri R.R."/>
            <person name="La Ragione R."/>
            <person name="Hildebrand F."/>
            <person name="Pallen M.J."/>
        </authorList>
    </citation>
    <scope>NUCLEOTIDE SEQUENCE</scope>
    <source>
        <strain evidence="1">7293</strain>
    </source>
</reference>
<proteinExistence type="predicted"/>
<evidence type="ECO:0000313" key="1">
    <source>
        <dbReference type="EMBL" id="MBO8436584.1"/>
    </source>
</evidence>
<comment type="caution">
    <text evidence="1">The sequence shown here is derived from an EMBL/GenBank/DDBJ whole genome shotgun (WGS) entry which is preliminary data.</text>
</comment>
<sequence length="243" mass="26470">MVLSQSGVRLSEELISLLVPEGKGFISITGGGGKTTLMSLLAAEAKARSLSVLITTTTKVASPYLHDYKADRIFDSEAVLGYKPERREIVFYAEHHTLDMKKWVAPREEVLTALASLYDIIIAEADGSRGLPLKIHTSRDPVIHPLTTATVAVMGTWGIGEKAFFSVFGEERDCLVDQSYLQEFIESPEGLLKGMQGHSAVVFNGAEECSSEELSLLSTLSIPVPVAVFAASEKEDSIIKRIR</sequence>
<dbReference type="InterPro" id="IPR017587">
    <property type="entry name" value="YqeC"/>
</dbReference>
<dbReference type="EMBL" id="JADIMT010000072">
    <property type="protein sequence ID" value="MBO8436584.1"/>
    <property type="molecule type" value="Genomic_DNA"/>
</dbReference>
<accession>A0A9D9DYY5</accession>